<reference evidence="3" key="1">
    <citation type="submission" date="2022-11" db="UniProtKB">
        <authorList>
            <consortium name="WormBaseParasite"/>
        </authorList>
    </citation>
    <scope>IDENTIFICATION</scope>
</reference>
<organism evidence="2 3">
    <name type="scientific">Romanomermis culicivorax</name>
    <name type="common">Nematode worm</name>
    <dbReference type="NCBI Taxonomy" id="13658"/>
    <lineage>
        <taxon>Eukaryota</taxon>
        <taxon>Metazoa</taxon>
        <taxon>Ecdysozoa</taxon>
        <taxon>Nematoda</taxon>
        <taxon>Enoplea</taxon>
        <taxon>Dorylaimia</taxon>
        <taxon>Mermithida</taxon>
        <taxon>Mermithoidea</taxon>
        <taxon>Mermithidae</taxon>
        <taxon>Romanomermis</taxon>
    </lineage>
</organism>
<evidence type="ECO:0000313" key="2">
    <source>
        <dbReference type="Proteomes" id="UP000887565"/>
    </source>
</evidence>
<dbReference type="WBParaSite" id="nRc.2.0.1.t03454-RA">
    <property type="protein sequence ID" value="nRc.2.0.1.t03454-RA"/>
    <property type="gene ID" value="nRc.2.0.1.g03454"/>
</dbReference>
<evidence type="ECO:0000313" key="3">
    <source>
        <dbReference type="WBParaSite" id="nRc.2.0.1.t03454-RA"/>
    </source>
</evidence>
<dbReference type="AlphaFoldDB" id="A0A915HP21"/>
<keyword evidence="2" id="KW-1185">Reference proteome</keyword>
<protein>
    <submittedName>
        <fullName evidence="3">Uncharacterized protein</fullName>
    </submittedName>
</protein>
<sequence length="60" mass="6838">MEQTIGETISEKPVNLESIEKALQKQYQMAVIKSQNMEIFPPPKDYQPAQKDTSGPLLKF</sequence>
<name>A0A915HP21_ROMCU</name>
<evidence type="ECO:0000256" key="1">
    <source>
        <dbReference type="SAM" id="MobiDB-lite"/>
    </source>
</evidence>
<feature type="region of interest" description="Disordered" evidence="1">
    <location>
        <begin position="39"/>
        <end position="60"/>
    </location>
</feature>
<accession>A0A915HP21</accession>
<proteinExistence type="predicted"/>
<dbReference type="Proteomes" id="UP000887565">
    <property type="component" value="Unplaced"/>
</dbReference>